<dbReference type="Gene3D" id="3.20.20.300">
    <property type="entry name" value="Glycoside hydrolase, family 3, N-terminal domain"/>
    <property type="match status" value="1"/>
</dbReference>
<dbReference type="Gene3D" id="3.40.50.1700">
    <property type="entry name" value="Glycoside hydrolase family 3 C-terminal domain"/>
    <property type="match status" value="1"/>
</dbReference>
<evidence type="ECO:0000256" key="1">
    <source>
        <dbReference type="ARBA" id="ARBA00005336"/>
    </source>
</evidence>
<dbReference type="Pfam" id="PF01915">
    <property type="entry name" value="Glyco_hydro_3_C"/>
    <property type="match status" value="1"/>
</dbReference>
<dbReference type="InterPro" id="IPR050288">
    <property type="entry name" value="Cellulose_deg_GH3"/>
</dbReference>
<comment type="caution">
    <text evidence="5">The sequence shown here is derived from an EMBL/GenBank/DDBJ whole genome shotgun (WGS) entry which is preliminary data.</text>
</comment>
<dbReference type="Gene3D" id="2.60.40.10">
    <property type="entry name" value="Immunoglobulins"/>
    <property type="match status" value="1"/>
</dbReference>
<dbReference type="InterPro" id="IPR017853">
    <property type="entry name" value="GH"/>
</dbReference>
<name>A0A6G4XEY3_9ACTN</name>
<dbReference type="EMBL" id="JAAKZW010000014">
    <property type="protein sequence ID" value="NGO75397.1"/>
    <property type="molecule type" value="Genomic_DNA"/>
</dbReference>
<dbReference type="InterPro" id="IPR037524">
    <property type="entry name" value="PA14/GLEYA"/>
</dbReference>
<evidence type="ECO:0000256" key="2">
    <source>
        <dbReference type="ARBA" id="ARBA00022801"/>
    </source>
</evidence>
<feature type="region of interest" description="Disordered" evidence="3">
    <location>
        <begin position="1"/>
        <end position="30"/>
    </location>
</feature>
<dbReference type="Pfam" id="PF14310">
    <property type="entry name" value="Fn3-like"/>
    <property type="match status" value="1"/>
</dbReference>
<dbReference type="GO" id="GO:0005975">
    <property type="term" value="P:carbohydrate metabolic process"/>
    <property type="evidence" value="ECO:0007669"/>
    <property type="project" value="InterPro"/>
</dbReference>
<comment type="similarity">
    <text evidence="1">Belongs to the glycosyl hydrolase 3 family.</text>
</comment>
<dbReference type="SMART" id="SM01217">
    <property type="entry name" value="Fn3_like"/>
    <property type="match status" value="1"/>
</dbReference>
<accession>A0A6G4XEY3</accession>
<dbReference type="InterPro" id="IPR036962">
    <property type="entry name" value="Glyco_hydro_3_N_sf"/>
</dbReference>
<evidence type="ECO:0000259" key="4">
    <source>
        <dbReference type="PROSITE" id="PS51820"/>
    </source>
</evidence>
<dbReference type="Gene3D" id="2.60.120.260">
    <property type="entry name" value="Galactose-binding domain-like"/>
    <property type="match status" value="1"/>
</dbReference>
<dbReference type="SUPFAM" id="SSF56988">
    <property type="entry name" value="Anthrax protective antigen"/>
    <property type="match status" value="1"/>
</dbReference>
<dbReference type="Pfam" id="PF00933">
    <property type="entry name" value="Glyco_hydro_3"/>
    <property type="match status" value="1"/>
</dbReference>
<protein>
    <submittedName>
        <fullName evidence="5">Glycosyl hydrolase</fullName>
    </submittedName>
</protein>
<dbReference type="InterPro" id="IPR002772">
    <property type="entry name" value="Glyco_hydro_3_C"/>
</dbReference>
<dbReference type="AlphaFoldDB" id="A0A6G4XEY3"/>
<feature type="compositionally biased region" description="Low complexity" evidence="3">
    <location>
        <begin position="1"/>
        <end position="18"/>
    </location>
</feature>
<keyword evidence="6" id="KW-1185">Reference proteome</keyword>
<dbReference type="PANTHER" id="PTHR42715">
    <property type="entry name" value="BETA-GLUCOSIDASE"/>
    <property type="match status" value="1"/>
</dbReference>
<feature type="domain" description="PA14" evidence="4">
    <location>
        <begin position="441"/>
        <end position="582"/>
    </location>
</feature>
<evidence type="ECO:0000313" key="5">
    <source>
        <dbReference type="EMBL" id="NGO75397.1"/>
    </source>
</evidence>
<reference evidence="5 6" key="1">
    <citation type="submission" date="2020-02" db="EMBL/GenBank/DDBJ databases">
        <title>Whole-genome analyses of novel actinobacteria.</title>
        <authorList>
            <person name="Sahin N."/>
            <person name="Tokatli A."/>
        </authorList>
    </citation>
    <scope>NUCLEOTIDE SEQUENCE [LARGE SCALE GENOMIC DNA]</scope>
    <source>
        <strain evidence="5 6">YC504</strain>
    </source>
</reference>
<dbReference type="PROSITE" id="PS51820">
    <property type="entry name" value="PA14"/>
    <property type="match status" value="1"/>
</dbReference>
<evidence type="ECO:0000256" key="3">
    <source>
        <dbReference type="SAM" id="MobiDB-lite"/>
    </source>
</evidence>
<gene>
    <name evidence="5" type="ORF">G6045_06860</name>
</gene>
<dbReference type="InterPro" id="IPR036881">
    <property type="entry name" value="Glyco_hydro_3_C_sf"/>
</dbReference>
<sequence>MSACTAPPAGPAGATRCTSSASTADPYTADRYTSRREVRVNDEELDRLLEKLTPAARVRLLTGATTWRTHAEPAVQLRESVLSDGPAGVRGQTWDERSTSVLLPSASALAAAWDDELVESLGGLLAAEARRKGVDVVLAPNLNLHRSPLGGRHFECFSEDPELTGRTGAALVRGIQAQGVAAAAKHYVANDAETDRLTVDVRVAERVLREVYLAPFEAAVGAGVRLVMAGYNSVNGATMSANALLTDPLKSEWGFDGVVVSDWGAVRTTADTAAAGLDLVMPGPEGPWGEALLRAVENGEVPQEAVDEKVRRLLRLAAWLQRGEHSAVRAAGHLAASPRSTASRRLVRRAAVSGMVLLTNRGVLPLDPHALKTVAVIGAPAARTRTQGGGSAGVFPHAEMPFLAGIRAALRGRARVVHVPGPAPRCPAPPLDPDLCTDPVTGQPGLRLRVLDANGRPLYSGHRRSGRQLEPPVAPGAHTVELRARLQPRVSGTWRLGLAGFGRMRITVDELLVLDGDFPRATDDPAVVHVNPPAAEAEVELTAGCEVLVVATRQLAPDTGRATVLSAAPPSEDLDTTLRQAAAAAHGADAVIVAVGTTEHTECEGSDRTSLALGQEQDALVRAVAAANPRTVAVVNSGGPVELPWRDEVGALLLSWFPGQEAGGALADVLFGRVEPGGRLPTTWPVRLADAPVTRTRPAAGRLHYAEGLHIGYRAWARRGRRAPAYWFGHGLGYTTWAYEEAAGPPVVRPGEDVTVAVRIRNTGPREGREVVQVYLTRPGAAVEYPERRLVGYAGVRAGPGQAVTAEVRVPARLLTYWSVDERGWRVEPGRCRFLVGRSAGDPRLAVEVRLAGDE</sequence>
<dbReference type="InterPro" id="IPR013783">
    <property type="entry name" value="Ig-like_fold"/>
</dbReference>
<dbReference type="PANTHER" id="PTHR42715:SF10">
    <property type="entry name" value="BETA-GLUCOSIDASE"/>
    <property type="match status" value="1"/>
</dbReference>
<dbReference type="GO" id="GO:0004553">
    <property type="term" value="F:hydrolase activity, hydrolyzing O-glycosyl compounds"/>
    <property type="evidence" value="ECO:0007669"/>
    <property type="project" value="InterPro"/>
</dbReference>
<proteinExistence type="inferred from homology"/>
<dbReference type="SUPFAM" id="SSF52279">
    <property type="entry name" value="Beta-D-glucan exohydrolase, C-terminal domain"/>
    <property type="match status" value="1"/>
</dbReference>
<dbReference type="PRINTS" id="PR00133">
    <property type="entry name" value="GLHYDRLASE3"/>
</dbReference>
<organism evidence="5 6">
    <name type="scientific">Streptomyces mesophilus</name>
    <dbReference type="NCBI Taxonomy" id="1775132"/>
    <lineage>
        <taxon>Bacteria</taxon>
        <taxon>Bacillati</taxon>
        <taxon>Actinomycetota</taxon>
        <taxon>Actinomycetes</taxon>
        <taxon>Kitasatosporales</taxon>
        <taxon>Streptomycetaceae</taxon>
        <taxon>Streptomyces</taxon>
    </lineage>
</organism>
<keyword evidence="2 5" id="KW-0378">Hydrolase</keyword>
<dbReference type="InterPro" id="IPR001764">
    <property type="entry name" value="Glyco_hydro_3_N"/>
</dbReference>
<evidence type="ECO:0000313" key="6">
    <source>
        <dbReference type="Proteomes" id="UP000481109"/>
    </source>
</evidence>
<dbReference type="InterPro" id="IPR026891">
    <property type="entry name" value="Fn3-like"/>
</dbReference>
<dbReference type="SUPFAM" id="SSF51445">
    <property type="entry name" value="(Trans)glycosidases"/>
    <property type="match status" value="1"/>
</dbReference>
<dbReference type="Proteomes" id="UP000481109">
    <property type="component" value="Unassembled WGS sequence"/>
</dbReference>